<evidence type="ECO:0000313" key="1">
    <source>
        <dbReference type="EMBL" id="CDG19877.1"/>
    </source>
</evidence>
<dbReference type="HOGENOM" id="CLU_3428456_0_0_6"/>
<dbReference type="KEGG" id="xpo:XPG1_0222"/>
<organism evidence="1 2">
    <name type="scientific">Xenorhabdus poinarii G6</name>
    <dbReference type="NCBI Taxonomy" id="1354304"/>
    <lineage>
        <taxon>Bacteria</taxon>
        <taxon>Pseudomonadati</taxon>
        <taxon>Pseudomonadota</taxon>
        <taxon>Gammaproteobacteria</taxon>
        <taxon>Enterobacterales</taxon>
        <taxon>Morganellaceae</taxon>
        <taxon>Xenorhabdus</taxon>
    </lineage>
</organism>
<accession>A0A068QXX7</accession>
<gene>
    <name evidence="1" type="ORF">XPG1_0222</name>
</gene>
<dbReference type="AlphaFoldDB" id="A0A068QXX7"/>
<protein>
    <submittedName>
        <fullName evidence="1">Uncharacterized protein</fullName>
    </submittedName>
</protein>
<sequence length="20" mass="2505">MFRTIIYSYKFSLVIYNKAF</sequence>
<reference evidence="1 2" key="1">
    <citation type="submission" date="2013-07" db="EMBL/GenBank/DDBJ databases">
        <authorList>
            <person name="Genoscope - CEA"/>
        </authorList>
    </citation>
    <scope>NUCLEOTIDE SEQUENCE [LARGE SCALE GENOMIC DNA]</scope>
    <source>
        <strain evidence="1 2">G6</strain>
    </source>
</reference>
<dbReference type="EMBL" id="FO704551">
    <property type="protein sequence ID" value="CDG19877.1"/>
    <property type="molecule type" value="Genomic_DNA"/>
</dbReference>
<keyword evidence="2" id="KW-1185">Reference proteome</keyword>
<name>A0A068QXX7_9GAMM</name>
<proteinExistence type="predicted"/>
<dbReference type="Proteomes" id="UP000032735">
    <property type="component" value="Chromosome"/>
</dbReference>
<evidence type="ECO:0000313" key="2">
    <source>
        <dbReference type="Proteomes" id="UP000032735"/>
    </source>
</evidence>